<comment type="caution">
    <text evidence="1">The sequence shown here is derived from an EMBL/GenBank/DDBJ whole genome shotgun (WGS) entry which is preliminary data.</text>
</comment>
<keyword evidence="2" id="KW-1185">Reference proteome</keyword>
<dbReference type="EMBL" id="JAGDYM010000009">
    <property type="protein sequence ID" value="MBO1901879.1"/>
    <property type="molecule type" value="Genomic_DNA"/>
</dbReference>
<gene>
    <name evidence="1" type="ORF">J4H92_07945</name>
</gene>
<accession>A0A939MRW5</accession>
<organism evidence="1 2">
    <name type="scientific">Leucobacter weissii</name>
    <dbReference type="NCBI Taxonomy" id="1983706"/>
    <lineage>
        <taxon>Bacteria</taxon>
        <taxon>Bacillati</taxon>
        <taxon>Actinomycetota</taxon>
        <taxon>Actinomycetes</taxon>
        <taxon>Micrococcales</taxon>
        <taxon>Microbacteriaceae</taxon>
        <taxon>Leucobacter</taxon>
    </lineage>
</organism>
<evidence type="ECO:0000313" key="1">
    <source>
        <dbReference type="EMBL" id="MBO1901879.1"/>
    </source>
</evidence>
<dbReference type="AlphaFoldDB" id="A0A939MRW5"/>
<evidence type="ECO:0000313" key="2">
    <source>
        <dbReference type="Proteomes" id="UP000664382"/>
    </source>
</evidence>
<proteinExistence type="predicted"/>
<protein>
    <submittedName>
        <fullName evidence="1">Uncharacterized protein</fullName>
    </submittedName>
</protein>
<dbReference type="Proteomes" id="UP000664382">
    <property type="component" value="Unassembled WGS sequence"/>
</dbReference>
<sequence>MPRRITPLPAGLGAAFSARNARQQGVTRSRLAGRDLEHPFHGVYRRLDDGADTEGERLGDPRTLLSPGAPVSCAAHELWRPCCRRRTSSAVGPPR</sequence>
<name>A0A939MRW5_9MICO</name>
<dbReference type="RefSeq" id="WP_208097642.1">
    <property type="nucleotide sequence ID" value="NZ_JAGDYM010000009.1"/>
</dbReference>
<reference evidence="1" key="1">
    <citation type="submission" date="2021-03" db="EMBL/GenBank/DDBJ databases">
        <title>Leucobacter chromiisoli sp. nov., isolated from chromium-containing soil of chemical plant.</title>
        <authorList>
            <person name="Xu Z."/>
        </authorList>
    </citation>
    <scope>NUCLEOTIDE SEQUENCE</scope>
    <source>
        <strain evidence="1">S27</strain>
    </source>
</reference>